<dbReference type="GO" id="GO:0003978">
    <property type="term" value="F:UDP-glucose 4-epimerase activity"/>
    <property type="evidence" value="ECO:0007669"/>
    <property type="project" value="UniProtKB-EC"/>
</dbReference>
<dbReference type="Proteomes" id="UP000706891">
    <property type="component" value="Unassembled WGS sequence"/>
</dbReference>
<evidence type="ECO:0000256" key="7">
    <source>
        <dbReference type="ARBA" id="ARBA00023027"/>
    </source>
</evidence>
<dbReference type="RefSeq" id="WP_205105879.1">
    <property type="nucleotide sequence ID" value="NZ_JACJJG010000131.1"/>
</dbReference>
<name>A0A938WVA1_9BACT</name>
<dbReference type="SUPFAM" id="SSF51735">
    <property type="entry name" value="NAD(P)-binding Rossmann-fold domains"/>
    <property type="match status" value="1"/>
</dbReference>
<evidence type="ECO:0000313" key="14">
    <source>
        <dbReference type="Proteomes" id="UP000706891"/>
    </source>
</evidence>
<comment type="cofactor">
    <cofactor evidence="2">
        <name>NAD(+)</name>
        <dbReference type="ChEBI" id="CHEBI:57540"/>
    </cofactor>
</comment>
<evidence type="ECO:0000256" key="1">
    <source>
        <dbReference type="ARBA" id="ARBA00000083"/>
    </source>
</evidence>
<evidence type="ECO:0000256" key="8">
    <source>
        <dbReference type="ARBA" id="ARBA00023144"/>
    </source>
</evidence>
<protein>
    <recommendedName>
        <fullName evidence="6">UDP-glucose 4-epimerase</fullName>
        <ecNumber evidence="5">5.1.3.2</ecNumber>
    </recommendedName>
    <alternativeName>
        <fullName evidence="11">Galactowaldenase</fullName>
    </alternativeName>
    <alternativeName>
        <fullName evidence="10">UDP-galactose 4-epimerase</fullName>
    </alternativeName>
</protein>
<feature type="domain" description="NAD-dependent epimerase/dehydratase" evidence="12">
    <location>
        <begin position="6"/>
        <end position="225"/>
    </location>
</feature>
<dbReference type="EMBL" id="JACJJG010000131">
    <property type="protein sequence ID" value="MBM6674804.1"/>
    <property type="molecule type" value="Genomic_DNA"/>
</dbReference>
<keyword evidence="8" id="KW-0119">Carbohydrate metabolism</keyword>
<dbReference type="GO" id="GO:0006012">
    <property type="term" value="P:galactose metabolic process"/>
    <property type="evidence" value="ECO:0007669"/>
    <property type="project" value="UniProtKB-KW"/>
</dbReference>
<evidence type="ECO:0000256" key="6">
    <source>
        <dbReference type="ARBA" id="ARBA00018569"/>
    </source>
</evidence>
<keyword evidence="7" id="KW-0520">NAD</keyword>
<dbReference type="PANTHER" id="PTHR43725:SF47">
    <property type="entry name" value="UDP-GLUCOSE 4-EPIMERASE"/>
    <property type="match status" value="1"/>
</dbReference>
<accession>A0A938WVA1</accession>
<dbReference type="Pfam" id="PF01370">
    <property type="entry name" value="Epimerase"/>
    <property type="match status" value="1"/>
</dbReference>
<comment type="pathway">
    <text evidence="3">Carbohydrate metabolism; galactose metabolism.</text>
</comment>
<evidence type="ECO:0000259" key="12">
    <source>
        <dbReference type="Pfam" id="PF01370"/>
    </source>
</evidence>
<evidence type="ECO:0000256" key="5">
    <source>
        <dbReference type="ARBA" id="ARBA00013189"/>
    </source>
</evidence>
<evidence type="ECO:0000256" key="2">
    <source>
        <dbReference type="ARBA" id="ARBA00001911"/>
    </source>
</evidence>
<keyword evidence="9" id="KW-0413">Isomerase</keyword>
<proteinExistence type="inferred from homology"/>
<evidence type="ECO:0000256" key="3">
    <source>
        <dbReference type="ARBA" id="ARBA00004947"/>
    </source>
</evidence>
<evidence type="ECO:0000256" key="9">
    <source>
        <dbReference type="ARBA" id="ARBA00023235"/>
    </source>
</evidence>
<gene>
    <name evidence="13" type="ORF">H6A34_13100</name>
</gene>
<evidence type="ECO:0000256" key="10">
    <source>
        <dbReference type="ARBA" id="ARBA00031367"/>
    </source>
</evidence>
<dbReference type="GO" id="GO:0005829">
    <property type="term" value="C:cytosol"/>
    <property type="evidence" value="ECO:0007669"/>
    <property type="project" value="TreeGrafter"/>
</dbReference>
<reference evidence="13" key="1">
    <citation type="submission" date="2020-08" db="EMBL/GenBank/DDBJ databases">
        <authorList>
            <person name="Cejkova D."/>
            <person name="Kubasova T."/>
            <person name="Jahodarova E."/>
            <person name="Rychlik I."/>
        </authorList>
    </citation>
    <scope>NUCLEOTIDE SEQUENCE</scope>
    <source>
        <strain evidence="13">An824</strain>
    </source>
</reference>
<comment type="catalytic activity">
    <reaction evidence="1">
        <text>UDP-alpha-D-glucose = UDP-alpha-D-galactose</text>
        <dbReference type="Rhea" id="RHEA:22168"/>
        <dbReference type="ChEBI" id="CHEBI:58885"/>
        <dbReference type="ChEBI" id="CHEBI:66914"/>
        <dbReference type="EC" id="5.1.3.2"/>
    </reaction>
</comment>
<sequence>MENKKILLLGGTGTLSYAVLKESLNKGYCVYVMNRGSNNEGLPRNVKIIICDFKDKKALEYTFADKRFDIIVDFLSREPSDIIRAYDVFANKCEQYIFISSACVFKRDDENLPIKEDSPKPNETWSYNTLKYECELKLQELARSASSYFTIIRPYITYNNERIPLGITPAYKYHRTIIERIKSGKPWFYWDDGKAITTVTYSEDFAIGTVGLFFNAKAINEDFNITTSFCYTQKEIVELLFTKLGATLNVANIDSKVLANILPEFRGILLGDRALDAKFDNSKIIYAVPHLQFKTTLDEGLDHVIDFWENCKSYKYDYAFDARIDKMLNQIGIKCNYIRYPNSHSKSKLIYFIYRYFPLNLARRLSKWI</sequence>
<comment type="caution">
    <text evidence="13">The sequence shown here is derived from an EMBL/GenBank/DDBJ whole genome shotgun (WGS) entry which is preliminary data.</text>
</comment>
<keyword evidence="14" id="KW-1185">Reference proteome</keyword>
<dbReference type="EC" id="5.1.3.2" evidence="5"/>
<keyword evidence="8" id="KW-0299">Galactose metabolism</keyword>
<evidence type="ECO:0000256" key="4">
    <source>
        <dbReference type="ARBA" id="ARBA00007637"/>
    </source>
</evidence>
<evidence type="ECO:0000256" key="11">
    <source>
        <dbReference type="ARBA" id="ARBA00033067"/>
    </source>
</evidence>
<dbReference type="AlphaFoldDB" id="A0A938WVA1"/>
<dbReference type="Gene3D" id="3.40.50.720">
    <property type="entry name" value="NAD(P)-binding Rossmann-like Domain"/>
    <property type="match status" value="1"/>
</dbReference>
<dbReference type="InterPro" id="IPR036291">
    <property type="entry name" value="NAD(P)-bd_dom_sf"/>
</dbReference>
<dbReference type="InterPro" id="IPR001509">
    <property type="entry name" value="Epimerase_deHydtase"/>
</dbReference>
<comment type="similarity">
    <text evidence="4">Belongs to the NAD(P)-dependent epimerase/dehydratase family.</text>
</comment>
<dbReference type="PANTHER" id="PTHR43725">
    <property type="entry name" value="UDP-GLUCOSE 4-EPIMERASE"/>
    <property type="match status" value="1"/>
</dbReference>
<evidence type="ECO:0000313" key="13">
    <source>
        <dbReference type="EMBL" id="MBM6674804.1"/>
    </source>
</evidence>
<organism evidence="13 14">
    <name type="scientific">Marseilla massiliensis</name>
    <dbReference type="NCBI Taxonomy" id="1841864"/>
    <lineage>
        <taxon>Bacteria</taxon>
        <taxon>Pseudomonadati</taxon>
        <taxon>Bacteroidota</taxon>
        <taxon>Bacteroidia</taxon>
        <taxon>Bacteroidales</taxon>
        <taxon>Prevotellaceae</taxon>
        <taxon>Marseilla</taxon>
    </lineage>
</organism>
<reference evidence="13" key="2">
    <citation type="journal article" date="2021" name="Sci. Rep.">
        <title>The distribution of antibiotic resistance genes in chicken gut microbiota commensals.</title>
        <authorList>
            <person name="Juricova H."/>
            <person name="Matiasovicova J."/>
            <person name="Kubasova T."/>
            <person name="Cejkova D."/>
            <person name="Rychlik I."/>
        </authorList>
    </citation>
    <scope>NUCLEOTIDE SEQUENCE</scope>
    <source>
        <strain evidence="13">An824</strain>
    </source>
</reference>